<name>A0A4Z2G416_9TELE</name>
<comment type="caution">
    <text evidence="1">The sequence shown here is derived from an EMBL/GenBank/DDBJ whole genome shotgun (WGS) entry which is preliminary data.</text>
</comment>
<organism evidence="1 2">
    <name type="scientific">Liparis tanakae</name>
    <name type="common">Tanaka's snailfish</name>
    <dbReference type="NCBI Taxonomy" id="230148"/>
    <lineage>
        <taxon>Eukaryota</taxon>
        <taxon>Metazoa</taxon>
        <taxon>Chordata</taxon>
        <taxon>Craniata</taxon>
        <taxon>Vertebrata</taxon>
        <taxon>Euteleostomi</taxon>
        <taxon>Actinopterygii</taxon>
        <taxon>Neopterygii</taxon>
        <taxon>Teleostei</taxon>
        <taxon>Neoteleostei</taxon>
        <taxon>Acanthomorphata</taxon>
        <taxon>Eupercaria</taxon>
        <taxon>Perciformes</taxon>
        <taxon>Cottioidei</taxon>
        <taxon>Cottales</taxon>
        <taxon>Liparidae</taxon>
        <taxon>Liparis</taxon>
    </lineage>
</organism>
<accession>A0A4Z2G416</accession>
<keyword evidence="2" id="KW-1185">Reference proteome</keyword>
<evidence type="ECO:0000313" key="2">
    <source>
        <dbReference type="Proteomes" id="UP000314294"/>
    </source>
</evidence>
<sequence length="164" mass="16873">MGYGGGDTTSSRTCSGRKENGCSWSFFLSSSPIPMEGNFPRCVGLSGSLLLEGALNAEAGFRGLKADLGGLNAEPPPGGLPIVLGGLPLVSEEPPQSDDALFLGCGRTMSTGGLGTVAFFKYDESGWKAETWRGGDRVPLVSLYQGEEAEAGASSTCSALESEP</sequence>
<gene>
    <name evidence="1" type="ORF">EYF80_041479</name>
</gene>
<protein>
    <submittedName>
        <fullName evidence="1">Uncharacterized protein</fullName>
    </submittedName>
</protein>
<reference evidence="1 2" key="1">
    <citation type="submission" date="2019-03" db="EMBL/GenBank/DDBJ databases">
        <title>First draft genome of Liparis tanakae, snailfish: a comprehensive survey of snailfish specific genes.</title>
        <authorList>
            <person name="Kim W."/>
            <person name="Song I."/>
            <person name="Jeong J.-H."/>
            <person name="Kim D."/>
            <person name="Kim S."/>
            <person name="Ryu S."/>
            <person name="Song J.Y."/>
            <person name="Lee S.K."/>
        </authorList>
    </citation>
    <scope>NUCLEOTIDE SEQUENCE [LARGE SCALE GENOMIC DNA]</scope>
    <source>
        <tissue evidence="1">Muscle</tissue>
    </source>
</reference>
<evidence type="ECO:0000313" key="1">
    <source>
        <dbReference type="EMBL" id="TNN48317.1"/>
    </source>
</evidence>
<dbReference type="AlphaFoldDB" id="A0A4Z2G416"/>
<dbReference type="Proteomes" id="UP000314294">
    <property type="component" value="Unassembled WGS sequence"/>
</dbReference>
<proteinExistence type="predicted"/>
<dbReference type="EMBL" id="SRLO01000702">
    <property type="protein sequence ID" value="TNN48317.1"/>
    <property type="molecule type" value="Genomic_DNA"/>
</dbReference>